<keyword evidence="13" id="KW-0520">NAD</keyword>
<dbReference type="FunFam" id="3.40.718.10:FF:000028">
    <property type="entry name" value="3-isopropylmalate dehydrogenase"/>
    <property type="match status" value="1"/>
</dbReference>
<dbReference type="PANTHER" id="PTHR42979:SF1">
    <property type="entry name" value="3-ISOPROPYLMALATE DEHYDROGENASE"/>
    <property type="match status" value="1"/>
</dbReference>
<comment type="cofactor">
    <cofactor evidence="1">
        <name>Mn(2+)</name>
        <dbReference type="ChEBI" id="CHEBI:29035"/>
    </cofactor>
</comment>
<feature type="domain" description="Isopropylmalate dehydrogenase-like" evidence="17">
    <location>
        <begin position="8"/>
        <end position="362"/>
    </location>
</feature>
<comment type="subunit">
    <text evidence="5">Homodimer.</text>
</comment>
<evidence type="ECO:0000256" key="3">
    <source>
        <dbReference type="ARBA" id="ARBA00004496"/>
    </source>
</evidence>
<keyword evidence="12" id="KW-0560">Oxidoreductase</keyword>
<dbReference type="SUPFAM" id="SSF53659">
    <property type="entry name" value="Isocitrate/Isopropylmalate dehydrogenase-like"/>
    <property type="match status" value="1"/>
</dbReference>
<dbReference type="Pfam" id="PF00180">
    <property type="entry name" value="Iso_dh"/>
    <property type="match status" value="1"/>
</dbReference>
<comment type="similarity">
    <text evidence="4">Belongs to the isocitrate and isopropylmalate dehydrogenases family. LeuB type 1 subfamily.</text>
</comment>
<evidence type="ECO:0000256" key="15">
    <source>
        <dbReference type="ARBA" id="ARBA00029440"/>
    </source>
</evidence>
<evidence type="ECO:0000256" key="13">
    <source>
        <dbReference type="ARBA" id="ARBA00023027"/>
    </source>
</evidence>
<dbReference type="PANTHER" id="PTHR42979">
    <property type="entry name" value="3-ISOPROPYLMALATE DEHYDROGENASE"/>
    <property type="match status" value="1"/>
</dbReference>
<evidence type="ECO:0000256" key="9">
    <source>
        <dbReference type="ARBA" id="ARBA00022605"/>
    </source>
</evidence>
<reference evidence="18" key="1">
    <citation type="submission" date="2018-05" db="EMBL/GenBank/DDBJ databases">
        <authorList>
            <person name="Lanie J.A."/>
            <person name="Ng W.-L."/>
            <person name="Kazmierczak K.M."/>
            <person name="Andrzejewski T.M."/>
            <person name="Davidsen T.M."/>
            <person name="Wayne K.J."/>
            <person name="Tettelin H."/>
            <person name="Glass J.I."/>
            <person name="Rusch D."/>
            <person name="Podicherti R."/>
            <person name="Tsui H.-C.T."/>
            <person name="Winkler M.E."/>
        </authorList>
    </citation>
    <scope>NUCLEOTIDE SEQUENCE</scope>
</reference>
<evidence type="ECO:0000256" key="8">
    <source>
        <dbReference type="ARBA" id="ARBA00022490"/>
    </source>
</evidence>
<dbReference type="InterPro" id="IPR004429">
    <property type="entry name" value="Isopropylmalate_DH"/>
</dbReference>
<dbReference type="SMART" id="SM01329">
    <property type="entry name" value="Iso_dh"/>
    <property type="match status" value="1"/>
</dbReference>
<keyword evidence="10" id="KW-0479">Metal-binding</keyword>
<dbReference type="NCBIfam" id="TIGR00169">
    <property type="entry name" value="leuB"/>
    <property type="match status" value="1"/>
</dbReference>
<evidence type="ECO:0000256" key="12">
    <source>
        <dbReference type="ARBA" id="ARBA00023002"/>
    </source>
</evidence>
<dbReference type="GO" id="GO:0051287">
    <property type="term" value="F:NAD binding"/>
    <property type="evidence" value="ECO:0007669"/>
    <property type="project" value="InterPro"/>
</dbReference>
<keyword evidence="7" id="KW-0432">Leucine biosynthesis</keyword>
<evidence type="ECO:0000256" key="1">
    <source>
        <dbReference type="ARBA" id="ARBA00001936"/>
    </source>
</evidence>
<evidence type="ECO:0000256" key="5">
    <source>
        <dbReference type="ARBA" id="ARBA00011738"/>
    </source>
</evidence>
<accession>A0A381Z224</accession>
<name>A0A381Z224_9ZZZZ</name>
<organism evidence="18">
    <name type="scientific">marine metagenome</name>
    <dbReference type="NCBI Taxonomy" id="408172"/>
    <lineage>
        <taxon>unclassified sequences</taxon>
        <taxon>metagenomes</taxon>
        <taxon>ecological metagenomes</taxon>
    </lineage>
</organism>
<evidence type="ECO:0000256" key="10">
    <source>
        <dbReference type="ARBA" id="ARBA00022723"/>
    </source>
</evidence>
<evidence type="ECO:0000256" key="14">
    <source>
        <dbReference type="ARBA" id="ARBA00023304"/>
    </source>
</evidence>
<dbReference type="EC" id="1.1.1.85" evidence="6"/>
<dbReference type="EMBL" id="UINC01019651">
    <property type="protein sequence ID" value="SVA83295.1"/>
    <property type="molecule type" value="Genomic_DNA"/>
</dbReference>
<evidence type="ECO:0000313" key="18">
    <source>
        <dbReference type="EMBL" id="SVA83295.1"/>
    </source>
</evidence>
<dbReference type="GO" id="GO:0000287">
    <property type="term" value="F:magnesium ion binding"/>
    <property type="evidence" value="ECO:0007669"/>
    <property type="project" value="InterPro"/>
</dbReference>
<comment type="pathway">
    <text evidence="15">Amino-acid biosynthesis.</text>
</comment>
<evidence type="ECO:0000256" key="16">
    <source>
        <dbReference type="ARBA" id="ARBA00033138"/>
    </source>
</evidence>
<keyword evidence="9" id="KW-0028">Amino-acid biosynthesis</keyword>
<dbReference type="InterPro" id="IPR019818">
    <property type="entry name" value="IsoCit/isopropylmalate_DH_CS"/>
</dbReference>
<evidence type="ECO:0000256" key="4">
    <source>
        <dbReference type="ARBA" id="ARBA00008319"/>
    </source>
</evidence>
<gene>
    <name evidence="18" type="ORF">METZ01_LOCUS136149</name>
</gene>
<evidence type="ECO:0000256" key="7">
    <source>
        <dbReference type="ARBA" id="ARBA00022430"/>
    </source>
</evidence>
<evidence type="ECO:0000256" key="11">
    <source>
        <dbReference type="ARBA" id="ARBA00022842"/>
    </source>
</evidence>
<dbReference type="AlphaFoldDB" id="A0A381Z224"/>
<evidence type="ECO:0000259" key="17">
    <source>
        <dbReference type="SMART" id="SM01329"/>
    </source>
</evidence>
<dbReference type="InterPro" id="IPR024084">
    <property type="entry name" value="IsoPropMal-DH-like_dom"/>
</dbReference>
<comment type="cofactor">
    <cofactor evidence="2">
        <name>Mg(2+)</name>
        <dbReference type="ChEBI" id="CHEBI:18420"/>
    </cofactor>
</comment>
<dbReference type="GO" id="GO:0005829">
    <property type="term" value="C:cytosol"/>
    <property type="evidence" value="ECO:0007669"/>
    <property type="project" value="TreeGrafter"/>
</dbReference>
<keyword evidence="11" id="KW-0460">Magnesium</keyword>
<keyword evidence="14" id="KW-0100">Branched-chain amino acid biosynthesis</keyword>
<evidence type="ECO:0000256" key="6">
    <source>
        <dbReference type="ARBA" id="ARBA00013101"/>
    </source>
</evidence>
<evidence type="ECO:0000256" key="2">
    <source>
        <dbReference type="ARBA" id="ARBA00001946"/>
    </source>
</evidence>
<sequence length="367" mass="39290">METNMNFKIAVLPGDGIGPEVTLESVKTLEAIGRKYGHTFNFEHGAVGGNAIDDFGSALPDSTLKIAKASDAVLFGSVGGPKWDDPKAKIRPEDGLLAIRKGMDLFANLRPVKVIPQLIEASTLKPSVLEGVDFVVIRELTGGLYYGRPQKRWTNSRGRHAVDTMAYTEKLVGRILRVGFEMARGRRKKLTSVDKANVLQTSRLWREMAVEIGKEYPDVELEHVLVDTAAMQLVRSPSRFDVMVAENTFGDILTDEAAVLSGSMGMLPSASLAGIPEPGGKALGLYEPIHGSAPDIAGQGIANPIASILSTAMLLRYSLGLEDPALSIEDAVGRTLSDGYRSADIASAGDSVVGTQEMGNIIISLLE</sequence>
<dbReference type="HAMAP" id="MF_01033">
    <property type="entry name" value="LeuB_type1"/>
    <property type="match status" value="1"/>
</dbReference>
<dbReference type="PROSITE" id="PS00470">
    <property type="entry name" value="IDH_IMDH"/>
    <property type="match status" value="1"/>
</dbReference>
<dbReference type="GO" id="GO:0003862">
    <property type="term" value="F:3-isopropylmalate dehydrogenase activity"/>
    <property type="evidence" value="ECO:0007669"/>
    <property type="project" value="UniProtKB-EC"/>
</dbReference>
<proteinExistence type="inferred from homology"/>
<keyword evidence="8" id="KW-0963">Cytoplasm</keyword>
<dbReference type="Gene3D" id="3.40.718.10">
    <property type="entry name" value="Isopropylmalate Dehydrogenase"/>
    <property type="match status" value="1"/>
</dbReference>
<comment type="subcellular location">
    <subcellularLocation>
        <location evidence="3">Cytoplasm</location>
    </subcellularLocation>
</comment>
<dbReference type="GO" id="GO:0009098">
    <property type="term" value="P:L-leucine biosynthetic process"/>
    <property type="evidence" value="ECO:0007669"/>
    <property type="project" value="UniProtKB-KW"/>
</dbReference>
<protein>
    <recommendedName>
        <fullName evidence="6">3-isopropylmalate dehydrogenase</fullName>
        <ecNumber evidence="6">1.1.1.85</ecNumber>
    </recommendedName>
    <alternativeName>
        <fullName evidence="16">3-IPM-DH</fullName>
    </alternativeName>
</protein>